<evidence type="ECO:0000313" key="2">
    <source>
        <dbReference type="EMBL" id="SIQ63046.1"/>
    </source>
</evidence>
<dbReference type="InterPro" id="IPR046739">
    <property type="entry name" value="DUF6789"/>
</dbReference>
<accession>A0A1N6UCM4</accession>
<keyword evidence="1" id="KW-0472">Membrane</keyword>
<evidence type="ECO:0008006" key="4">
    <source>
        <dbReference type="Google" id="ProtNLM"/>
    </source>
</evidence>
<proteinExistence type="predicted"/>
<evidence type="ECO:0000256" key="1">
    <source>
        <dbReference type="SAM" id="Phobius"/>
    </source>
</evidence>
<dbReference type="EMBL" id="FTMA01000002">
    <property type="protein sequence ID" value="SIQ63046.1"/>
    <property type="molecule type" value="Genomic_DNA"/>
</dbReference>
<feature type="transmembrane region" description="Helical" evidence="1">
    <location>
        <begin position="46"/>
        <end position="67"/>
    </location>
</feature>
<gene>
    <name evidence="2" type="ORF">SAMN05421797_102283</name>
</gene>
<evidence type="ECO:0000313" key="3">
    <source>
        <dbReference type="Proteomes" id="UP000186953"/>
    </source>
</evidence>
<dbReference type="AlphaFoldDB" id="A0A1N6UCM4"/>
<dbReference type="STRING" id="228959.SAMN05421797_102283"/>
<dbReference type="OrthoDB" id="9814048at2"/>
<organism evidence="2 3">
    <name type="scientific">Maribacter ulvicola</name>
    <dbReference type="NCBI Taxonomy" id="228959"/>
    <lineage>
        <taxon>Bacteria</taxon>
        <taxon>Pseudomonadati</taxon>
        <taxon>Bacteroidota</taxon>
        <taxon>Flavobacteriia</taxon>
        <taxon>Flavobacteriales</taxon>
        <taxon>Flavobacteriaceae</taxon>
        <taxon>Maribacter</taxon>
    </lineage>
</organism>
<feature type="transmembrane region" description="Helical" evidence="1">
    <location>
        <begin position="7"/>
        <end position="26"/>
    </location>
</feature>
<dbReference type="RefSeq" id="WP_076548250.1">
    <property type="nucleotide sequence ID" value="NZ_FTMA01000002.1"/>
</dbReference>
<dbReference type="Pfam" id="PF20587">
    <property type="entry name" value="DUF6789"/>
    <property type="match status" value="1"/>
</dbReference>
<protein>
    <recommendedName>
        <fullName evidence="4">DUF1440 domain-containing protein</fullName>
    </recommendedName>
</protein>
<name>A0A1N6UCM4_9FLAO</name>
<keyword evidence="3" id="KW-1185">Reference proteome</keyword>
<keyword evidence="1" id="KW-1133">Transmembrane helix</keyword>
<feature type="transmembrane region" description="Helical" evidence="1">
    <location>
        <begin position="118"/>
        <end position="137"/>
    </location>
</feature>
<keyword evidence="1" id="KW-0812">Transmembrane</keyword>
<sequence length="138" mass="15033">MKSELTQFILAGILGTVVMTIIMLVAPHMGMPEMAPWKLLAGTLNVPIAVGWILHFIMGILFALFYEYVFAPKVNISNLFLKGIAFGIVALILAQIGMEVLGMLFEMPPMDGSMPMRLLAMLIGHVVFGVVTVKVIGK</sequence>
<dbReference type="Proteomes" id="UP000186953">
    <property type="component" value="Unassembled WGS sequence"/>
</dbReference>
<feature type="transmembrane region" description="Helical" evidence="1">
    <location>
        <begin position="79"/>
        <end position="98"/>
    </location>
</feature>
<reference evidence="3" key="1">
    <citation type="submission" date="2017-01" db="EMBL/GenBank/DDBJ databases">
        <authorList>
            <person name="Varghese N."/>
            <person name="Submissions S."/>
        </authorList>
    </citation>
    <scope>NUCLEOTIDE SEQUENCE [LARGE SCALE GENOMIC DNA]</scope>
    <source>
        <strain evidence="3">DSM 15366</strain>
    </source>
</reference>